<dbReference type="InterPro" id="IPR051533">
    <property type="entry name" value="WaaL-like"/>
</dbReference>
<keyword evidence="3 6" id="KW-1133">Transmembrane helix</keyword>
<feature type="transmembrane region" description="Helical" evidence="6">
    <location>
        <begin position="101"/>
        <end position="118"/>
    </location>
</feature>
<feature type="transmembrane region" description="Helical" evidence="6">
    <location>
        <begin position="241"/>
        <end position="273"/>
    </location>
</feature>
<sequence length="457" mass="51977">MQYLISSLIFLIPSLGMLAGLSAAATVTIFLLSIVVRNTLPQMSMSFLRKQESRKNKMDHRFRGNDIIKCGDVIKTELLFTAWCFISCLFAIHPINSLATFTQVSILLFLGFIVSNSAPFQNRLQLKKALIFGILTAILLFFIEYSSHGFLTRIFKASFGLYMLDRGCALLSITAWVAIIILLSNGRPLRKLAYREEFGGDTERRTATYSNVREDSSTGSTYKLPLEVEFPKRSSKRRHALMLYILVLYLLSISDSLASFLGFGIGGVIFILARLIKPIFFKLIAISLITGSLLLPVIAKQIEPQYLSEKYLTTQPSAAHRLFILHFVANKIIEKTILGYGFASSKYIEVNDSEMIDYKGEKWHPLPLHPHNNILQITLELGIIGLILFLSLTYKYLKQIDKIKNNNFRSASYACFINYYIIGMISYNIWQIWWISSSIWILVLMKLLVKPDIVVDN</sequence>
<dbReference type="PANTHER" id="PTHR37422:SF13">
    <property type="entry name" value="LIPOPOLYSACCHARIDE BIOSYNTHESIS PROTEIN PA4999-RELATED"/>
    <property type="match status" value="1"/>
</dbReference>
<feature type="transmembrane region" description="Helical" evidence="6">
    <location>
        <begin position="406"/>
        <end position="425"/>
    </location>
</feature>
<name>A0A0B7J064_9RICK</name>
<dbReference type="InterPro" id="IPR007016">
    <property type="entry name" value="O-antigen_ligase-rel_domated"/>
</dbReference>
<dbReference type="InterPro" id="IPR005728">
    <property type="entry name" value="RPE1"/>
</dbReference>
<evidence type="ECO:0000256" key="5">
    <source>
        <dbReference type="ARBA" id="ARBA00046321"/>
    </source>
</evidence>
<accession>A0A0B7J064</accession>
<dbReference type="STRING" id="109232.RMONA_05405"/>
<dbReference type="EMBL" id="LN794217">
    <property type="protein sequence ID" value="CEO17456.1"/>
    <property type="molecule type" value="Genomic_DNA"/>
</dbReference>
<organism evidence="8 9">
    <name type="scientific">Rickettsia monacensis</name>
    <dbReference type="NCBI Taxonomy" id="109232"/>
    <lineage>
        <taxon>Bacteria</taxon>
        <taxon>Pseudomonadati</taxon>
        <taxon>Pseudomonadota</taxon>
        <taxon>Alphaproteobacteria</taxon>
        <taxon>Rickettsiales</taxon>
        <taxon>Rickettsiaceae</taxon>
        <taxon>Rickettsieae</taxon>
        <taxon>Rickettsia</taxon>
        <taxon>spotted fever group</taxon>
    </lineage>
</organism>
<keyword evidence="4 6" id="KW-0472">Membrane</keyword>
<evidence type="ECO:0000256" key="6">
    <source>
        <dbReference type="SAM" id="Phobius"/>
    </source>
</evidence>
<protein>
    <submittedName>
        <fullName evidence="8">O-Antigen ligase</fullName>
    </submittedName>
</protein>
<comment type="similarity">
    <text evidence="5">Belongs to the O-antigen ligase family.</text>
</comment>
<dbReference type="GO" id="GO:0016020">
    <property type="term" value="C:membrane"/>
    <property type="evidence" value="ECO:0007669"/>
    <property type="project" value="UniProtKB-SubCell"/>
</dbReference>
<evidence type="ECO:0000256" key="1">
    <source>
        <dbReference type="ARBA" id="ARBA00004141"/>
    </source>
</evidence>
<feature type="transmembrane region" description="Helical" evidence="6">
    <location>
        <begin position="374"/>
        <end position="394"/>
    </location>
</feature>
<dbReference type="GO" id="GO:0016874">
    <property type="term" value="F:ligase activity"/>
    <property type="evidence" value="ECO:0007669"/>
    <property type="project" value="UniProtKB-KW"/>
</dbReference>
<gene>
    <name evidence="8" type="ORF">RMONA_05405</name>
</gene>
<feature type="transmembrane region" description="Helical" evidence="6">
    <location>
        <begin position="130"/>
        <end position="147"/>
    </location>
</feature>
<reference evidence="9" key="2">
    <citation type="submission" date="2015-01" db="EMBL/GenBank/DDBJ databases">
        <authorList>
            <person name="Felsheim R."/>
        </authorList>
    </citation>
    <scope>NUCLEOTIDE SEQUENCE [LARGE SCALE GENOMIC DNA]</scope>
    <source>
        <strain evidence="9">IrR/Munich</strain>
    </source>
</reference>
<evidence type="ECO:0000313" key="9">
    <source>
        <dbReference type="Proteomes" id="UP000018149"/>
    </source>
</evidence>
<reference evidence="8 9" key="1">
    <citation type="submission" date="2015-01" db="EMBL/GenBank/DDBJ databases">
        <title>Draft genome sequence of Rickettsia monacensis strain IrR/Munich.</title>
        <authorList>
            <person name="Felsheim R.F."/>
            <person name="Johnson S.L."/>
            <person name="Kurtti T.J."/>
            <person name="Munderloh U.G."/>
        </authorList>
    </citation>
    <scope>NUCLEOTIDE SEQUENCE [LARGE SCALE GENOMIC DNA]</scope>
    <source>
        <strain evidence="8 9">IrR/Munich</strain>
    </source>
</reference>
<feature type="transmembrane region" description="Helical" evidence="6">
    <location>
        <begin position="159"/>
        <end position="183"/>
    </location>
</feature>
<proteinExistence type="inferred from homology"/>
<evidence type="ECO:0000259" key="7">
    <source>
        <dbReference type="Pfam" id="PF04932"/>
    </source>
</evidence>
<keyword evidence="8" id="KW-0436">Ligase</keyword>
<dbReference type="RefSeq" id="WP_023507869.1">
    <property type="nucleotide sequence ID" value="NZ_LN794217.1"/>
</dbReference>
<dbReference type="AlphaFoldDB" id="A0A0B7J064"/>
<keyword evidence="9" id="KW-1185">Reference proteome</keyword>
<evidence type="ECO:0000313" key="8">
    <source>
        <dbReference type="EMBL" id="CEO17456.1"/>
    </source>
</evidence>
<dbReference type="PANTHER" id="PTHR37422">
    <property type="entry name" value="TEICHURONIC ACID BIOSYNTHESIS PROTEIN TUAE"/>
    <property type="match status" value="1"/>
</dbReference>
<evidence type="ECO:0000256" key="4">
    <source>
        <dbReference type="ARBA" id="ARBA00023136"/>
    </source>
</evidence>
<dbReference type="KEGG" id="rmc:RMONA_05405"/>
<feature type="transmembrane region" description="Helical" evidence="6">
    <location>
        <begin position="78"/>
        <end position="95"/>
    </location>
</feature>
<dbReference type="HOGENOM" id="CLU_668825_0_0_5"/>
<keyword evidence="2 6" id="KW-0812">Transmembrane</keyword>
<dbReference type="Pfam" id="PF04932">
    <property type="entry name" value="Wzy_C"/>
    <property type="match status" value="1"/>
</dbReference>
<feature type="domain" description="O-antigen ligase-related" evidence="7">
    <location>
        <begin position="244"/>
        <end position="390"/>
    </location>
</feature>
<evidence type="ECO:0000256" key="2">
    <source>
        <dbReference type="ARBA" id="ARBA00022692"/>
    </source>
</evidence>
<feature type="transmembrane region" description="Helical" evidence="6">
    <location>
        <begin position="12"/>
        <end position="36"/>
    </location>
</feature>
<dbReference type="NCBIfam" id="TIGR01045">
    <property type="entry name" value="RPE1"/>
    <property type="match status" value="1"/>
</dbReference>
<dbReference type="Proteomes" id="UP000018149">
    <property type="component" value="Chromosome I"/>
</dbReference>
<evidence type="ECO:0000256" key="3">
    <source>
        <dbReference type="ARBA" id="ARBA00022989"/>
    </source>
</evidence>
<comment type="subcellular location">
    <subcellularLocation>
        <location evidence="1">Membrane</location>
        <topology evidence="1">Multi-pass membrane protein</topology>
    </subcellularLocation>
</comment>